<dbReference type="Gene3D" id="3.90.1410.10">
    <property type="entry name" value="set domain protein methyltransferase, domain 1"/>
    <property type="match status" value="1"/>
</dbReference>
<keyword evidence="2" id="KW-1185">Reference proteome</keyword>
<dbReference type="InterPro" id="IPR046341">
    <property type="entry name" value="SET_dom_sf"/>
</dbReference>
<evidence type="ECO:0000313" key="2">
    <source>
        <dbReference type="Proteomes" id="UP000799421"/>
    </source>
</evidence>
<dbReference type="OrthoDB" id="42889at2759"/>
<sequence>MLDIKTAPLKAWFRRNGGYLHDQVEIIPGRETRTNWRGFSTKDSTLCKVPYTLSLSFLNALVDEEYPAFYAVRHRLSPRLMGIFYLMLQRQLGNRSFWSPYIDALPQEDLVHEVWFEQPEDMKLLEGTDAYPRVTMSMKRYGCEFDAAMACLEKAGMDVGIFTW</sequence>
<dbReference type="EMBL" id="MU006018">
    <property type="protein sequence ID" value="KAF2858082.1"/>
    <property type="molecule type" value="Genomic_DNA"/>
</dbReference>
<proteinExistence type="predicted"/>
<reference evidence="1" key="1">
    <citation type="journal article" date="2020" name="Stud. Mycol.">
        <title>101 Dothideomycetes genomes: a test case for predicting lifestyles and emergence of pathogens.</title>
        <authorList>
            <person name="Haridas S."/>
            <person name="Albert R."/>
            <person name="Binder M."/>
            <person name="Bloem J."/>
            <person name="Labutti K."/>
            <person name="Salamov A."/>
            <person name="Andreopoulos B."/>
            <person name="Baker S."/>
            <person name="Barry K."/>
            <person name="Bills G."/>
            <person name="Bluhm B."/>
            <person name="Cannon C."/>
            <person name="Castanera R."/>
            <person name="Culley D."/>
            <person name="Daum C."/>
            <person name="Ezra D."/>
            <person name="Gonzalez J."/>
            <person name="Henrissat B."/>
            <person name="Kuo A."/>
            <person name="Liang C."/>
            <person name="Lipzen A."/>
            <person name="Lutzoni F."/>
            <person name="Magnuson J."/>
            <person name="Mondo S."/>
            <person name="Nolan M."/>
            <person name="Ohm R."/>
            <person name="Pangilinan J."/>
            <person name="Park H.-J."/>
            <person name="Ramirez L."/>
            <person name="Alfaro M."/>
            <person name="Sun H."/>
            <person name="Tritt A."/>
            <person name="Yoshinaga Y."/>
            <person name="Zwiers L.-H."/>
            <person name="Turgeon B."/>
            <person name="Goodwin S."/>
            <person name="Spatafora J."/>
            <person name="Crous P."/>
            <person name="Grigoriev I."/>
        </authorList>
    </citation>
    <scope>NUCLEOTIDE SEQUENCE</scope>
    <source>
        <strain evidence="1">CBS 480.64</strain>
    </source>
</reference>
<accession>A0A6A7BSM3</accession>
<organism evidence="1 2">
    <name type="scientific">Piedraia hortae CBS 480.64</name>
    <dbReference type="NCBI Taxonomy" id="1314780"/>
    <lineage>
        <taxon>Eukaryota</taxon>
        <taxon>Fungi</taxon>
        <taxon>Dikarya</taxon>
        <taxon>Ascomycota</taxon>
        <taxon>Pezizomycotina</taxon>
        <taxon>Dothideomycetes</taxon>
        <taxon>Dothideomycetidae</taxon>
        <taxon>Capnodiales</taxon>
        <taxon>Piedraiaceae</taxon>
        <taxon>Piedraia</taxon>
    </lineage>
</organism>
<name>A0A6A7BSM3_9PEZI</name>
<dbReference type="Proteomes" id="UP000799421">
    <property type="component" value="Unassembled WGS sequence"/>
</dbReference>
<gene>
    <name evidence="1" type="ORF">K470DRAFT_260154</name>
</gene>
<evidence type="ECO:0000313" key="1">
    <source>
        <dbReference type="EMBL" id="KAF2858082.1"/>
    </source>
</evidence>
<protein>
    <submittedName>
        <fullName evidence="1">Uncharacterized protein</fullName>
    </submittedName>
</protein>
<dbReference type="AlphaFoldDB" id="A0A6A7BSM3"/>
<dbReference type="SUPFAM" id="SSF82199">
    <property type="entry name" value="SET domain"/>
    <property type="match status" value="1"/>
</dbReference>